<dbReference type="InterPro" id="IPR036388">
    <property type="entry name" value="WH-like_DNA-bd_sf"/>
</dbReference>
<protein>
    <submittedName>
        <fullName evidence="9">Transcriptional antiterminator</fullName>
    </submittedName>
</protein>
<evidence type="ECO:0000313" key="9">
    <source>
        <dbReference type="EMBL" id="SJZ38368.1"/>
    </source>
</evidence>
<evidence type="ECO:0000256" key="2">
    <source>
        <dbReference type="ARBA" id="ARBA00022737"/>
    </source>
</evidence>
<evidence type="ECO:0000259" key="8">
    <source>
        <dbReference type="PROSITE" id="PS51372"/>
    </source>
</evidence>
<dbReference type="EMBL" id="FUWX01000004">
    <property type="protein sequence ID" value="SJZ38368.1"/>
    <property type="molecule type" value="Genomic_DNA"/>
</dbReference>
<name>A0A1T4K7D6_9FUSO</name>
<dbReference type="Gene3D" id="3.40.50.2300">
    <property type="match status" value="1"/>
</dbReference>
<dbReference type="PANTHER" id="PTHR30185">
    <property type="entry name" value="CRYPTIC BETA-GLUCOSIDE BGL OPERON ANTITERMINATOR"/>
    <property type="match status" value="1"/>
</dbReference>
<keyword evidence="4" id="KW-0010">Activator</keyword>
<dbReference type="Gene3D" id="3.40.930.10">
    <property type="entry name" value="Mannitol-specific EII, Chain A"/>
    <property type="match status" value="1"/>
</dbReference>
<evidence type="ECO:0000256" key="1">
    <source>
        <dbReference type="ARBA" id="ARBA00022679"/>
    </source>
</evidence>
<evidence type="ECO:0000256" key="4">
    <source>
        <dbReference type="ARBA" id="ARBA00023159"/>
    </source>
</evidence>
<dbReference type="SUPFAM" id="SSF55804">
    <property type="entry name" value="Phoshotransferase/anion transport protein"/>
    <property type="match status" value="1"/>
</dbReference>
<evidence type="ECO:0000256" key="3">
    <source>
        <dbReference type="ARBA" id="ARBA00023015"/>
    </source>
</evidence>
<dbReference type="CDD" id="cd05568">
    <property type="entry name" value="PTS_IIB_bgl_like"/>
    <property type="match status" value="1"/>
</dbReference>
<evidence type="ECO:0000259" key="6">
    <source>
        <dbReference type="PROSITE" id="PS51094"/>
    </source>
</evidence>
<keyword evidence="2" id="KW-0677">Repeat</keyword>
<dbReference type="InterPro" id="IPR050661">
    <property type="entry name" value="BglG_antiterminators"/>
</dbReference>
<dbReference type="InterPro" id="IPR036634">
    <property type="entry name" value="PRD_sf"/>
</dbReference>
<dbReference type="Pfam" id="PF00874">
    <property type="entry name" value="PRD"/>
    <property type="match status" value="2"/>
</dbReference>
<dbReference type="InterPro" id="IPR013196">
    <property type="entry name" value="HTH_11"/>
</dbReference>
<dbReference type="Proteomes" id="UP000191153">
    <property type="component" value="Unassembled WGS sequence"/>
</dbReference>
<dbReference type="RefSeq" id="WP_159443548.1">
    <property type="nucleotide sequence ID" value="NZ_FUWX01000004.1"/>
</dbReference>
<dbReference type="Gene3D" id="1.10.10.10">
    <property type="entry name" value="Winged helix-like DNA-binding domain superfamily/Winged helix DNA-binding domain"/>
    <property type="match status" value="1"/>
</dbReference>
<evidence type="ECO:0000256" key="5">
    <source>
        <dbReference type="ARBA" id="ARBA00023163"/>
    </source>
</evidence>
<dbReference type="SUPFAM" id="SSF52794">
    <property type="entry name" value="PTS system IIB component-like"/>
    <property type="match status" value="1"/>
</dbReference>
<dbReference type="Gene3D" id="1.10.1790.10">
    <property type="entry name" value="PRD domain"/>
    <property type="match status" value="1"/>
</dbReference>
<dbReference type="Pfam" id="PF08279">
    <property type="entry name" value="HTH_11"/>
    <property type="match status" value="1"/>
</dbReference>
<dbReference type="InterPro" id="IPR036095">
    <property type="entry name" value="PTS_EIIB-like_sf"/>
</dbReference>
<dbReference type="OrthoDB" id="83598at2"/>
<evidence type="ECO:0000313" key="10">
    <source>
        <dbReference type="Proteomes" id="UP000191153"/>
    </source>
</evidence>
<dbReference type="STRING" id="180163.SAMN02745174_00370"/>
<dbReference type="GO" id="GO:0009401">
    <property type="term" value="P:phosphoenolpyruvate-dependent sugar phosphotransferase system"/>
    <property type="evidence" value="ECO:0007669"/>
    <property type="project" value="InterPro"/>
</dbReference>
<accession>A0A1T4K7D6</accession>
<keyword evidence="1" id="KW-0808">Transferase</keyword>
<dbReference type="Pfam" id="PF00359">
    <property type="entry name" value="PTS_EIIA_2"/>
    <property type="match status" value="1"/>
</dbReference>
<feature type="domain" description="PRD" evidence="8">
    <location>
        <begin position="293"/>
        <end position="400"/>
    </location>
</feature>
<dbReference type="InterPro" id="IPR007737">
    <property type="entry name" value="Mga_HTH"/>
</dbReference>
<sequence length="692" mass="81133">MKSRILKILEFLVERKGESSFKEISEYLKVNERTVRYDIEKLNEILKSKNIETIENIGKGKLKIQTYEKILFFLEKESLEEISGEIREIVILSKILFLGEINIANLMEDFDLSRSSVKLILKNLKVILEAYNLYLELNPRKGLILTGNEESIRRLQLKILNEYSHGPVNKTLGKEYIYGYIKEYHKNIDGDVIDKYIKIILKNLDKIISDEAYIILKNYIFIMVDRITRNYIIKNTKNNENFYNNTREYYYLKENRKILENYFKIKINTHELIKLTDYFLGSNSYSLTNDFYKNWIEIEILVKEIIKNFGEYTSPVIENDEHLIDGLVNHIKPAIYRIKNRIEFPNSIYEEFYESYENIYIFTKKSLKPMEKYLNMEISNDEIAYIGLHFKGALDRINFNKKEVKNILIICGSGYGTSKLLAQQIKEYYNVNILGTIPYNQFENYKNKNIDLIITTLPEGNLKTSIPVVTIGVILNHKTIGILDKYNLPKYNKKISLTELLEVIEKSTEIKNKKNLLKDIEELFGNILLKDFENKVYNLSDFLDKEGIYLNLEGMSWEESVRTAGEILLKRGSIKKEYISEMINKINIFGPYMVTDDKLALPHSKNDNTVKKTDMVLLTFKENIIFPENTPVKTILAFSSVDGIEHLNALSQFMDLINNYRFLEKIKSGLDSKKIIDLIKKFEFLTKLGKES</sequence>
<evidence type="ECO:0000259" key="7">
    <source>
        <dbReference type="PROSITE" id="PS51099"/>
    </source>
</evidence>
<dbReference type="AlphaFoldDB" id="A0A1T4K7D6"/>
<feature type="domain" description="PTS EIIA type-2" evidence="6">
    <location>
        <begin position="541"/>
        <end position="682"/>
    </location>
</feature>
<dbReference type="InterPro" id="IPR016152">
    <property type="entry name" value="PTrfase/Anion_transptr"/>
</dbReference>
<dbReference type="SUPFAM" id="SSF63520">
    <property type="entry name" value="PTS-regulatory domain, PRD"/>
    <property type="match status" value="2"/>
</dbReference>
<dbReference type="GO" id="GO:0006355">
    <property type="term" value="P:regulation of DNA-templated transcription"/>
    <property type="evidence" value="ECO:0007669"/>
    <property type="project" value="InterPro"/>
</dbReference>
<feature type="domain" description="PRD" evidence="8">
    <location>
        <begin position="184"/>
        <end position="289"/>
    </location>
</feature>
<proteinExistence type="predicted"/>
<dbReference type="PROSITE" id="PS51094">
    <property type="entry name" value="PTS_EIIA_TYPE_2"/>
    <property type="match status" value="1"/>
</dbReference>
<dbReference type="GO" id="GO:0008982">
    <property type="term" value="F:protein-N(PI)-phosphohistidine-sugar phosphotransferase activity"/>
    <property type="evidence" value="ECO:0007669"/>
    <property type="project" value="InterPro"/>
</dbReference>
<keyword evidence="10" id="KW-1185">Reference proteome</keyword>
<keyword evidence="3" id="KW-0805">Transcription regulation</keyword>
<dbReference type="PANTHER" id="PTHR30185:SF18">
    <property type="entry name" value="TRANSCRIPTIONAL REGULATOR MTLR"/>
    <property type="match status" value="1"/>
</dbReference>
<organism evidence="9 10">
    <name type="scientific">Cetobacterium ceti</name>
    <dbReference type="NCBI Taxonomy" id="180163"/>
    <lineage>
        <taxon>Bacteria</taxon>
        <taxon>Fusobacteriati</taxon>
        <taxon>Fusobacteriota</taxon>
        <taxon>Fusobacteriia</taxon>
        <taxon>Fusobacteriales</taxon>
        <taxon>Fusobacteriaceae</taxon>
        <taxon>Cetobacterium</taxon>
    </lineage>
</organism>
<feature type="domain" description="PTS EIIB type-2" evidence="7">
    <location>
        <begin position="405"/>
        <end position="495"/>
    </location>
</feature>
<dbReference type="InterPro" id="IPR013011">
    <property type="entry name" value="PTS_EIIB_2"/>
</dbReference>
<dbReference type="InterPro" id="IPR011608">
    <property type="entry name" value="PRD"/>
</dbReference>
<keyword evidence="5" id="KW-0804">Transcription</keyword>
<gene>
    <name evidence="9" type="ORF">SAMN02745174_00370</name>
</gene>
<reference evidence="9 10" key="1">
    <citation type="submission" date="2017-02" db="EMBL/GenBank/DDBJ databases">
        <authorList>
            <person name="Peterson S.W."/>
        </authorList>
    </citation>
    <scope>NUCLEOTIDE SEQUENCE [LARGE SCALE GENOMIC DNA]</scope>
    <source>
        <strain evidence="9 10">ATCC 700028</strain>
    </source>
</reference>
<dbReference type="PROSITE" id="PS51372">
    <property type="entry name" value="PRD_2"/>
    <property type="match status" value="2"/>
</dbReference>
<dbReference type="InterPro" id="IPR002178">
    <property type="entry name" value="PTS_EIIA_type-2_dom"/>
</dbReference>
<dbReference type="Pfam" id="PF05043">
    <property type="entry name" value="Mga"/>
    <property type="match status" value="1"/>
</dbReference>
<dbReference type="PROSITE" id="PS51099">
    <property type="entry name" value="PTS_EIIB_TYPE_2"/>
    <property type="match status" value="1"/>
</dbReference>